<dbReference type="AlphaFoldDB" id="A0A8S1IJK8"/>
<proteinExistence type="predicted"/>
<dbReference type="OrthoDB" id="1936883at2759"/>
<name>A0A8S1IJK8_9CHLO</name>
<sequence>MAGEVIGLIDIAVNWGKEIKATVDAAKHNKDACRDIGVRVALLAELVESQKKKPERELERLKASVLRVSEDLEKAKDFLKMYNSASWLRRHAFAKDYKDGFSAVGEALSISRS</sequence>
<dbReference type="InterPro" id="IPR054000">
    <property type="entry name" value="MLKL_N"/>
</dbReference>
<gene>
    <name evidence="2" type="ORF">OSTQU699_LOCUS71</name>
</gene>
<organism evidence="2 3">
    <name type="scientific">Ostreobium quekettii</name>
    <dbReference type="NCBI Taxonomy" id="121088"/>
    <lineage>
        <taxon>Eukaryota</taxon>
        <taxon>Viridiplantae</taxon>
        <taxon>Chlorophyta</taxon>
        <taxon>core chlorophytes</taxon>
        <taxon>Ulvophyceae</taxon>
        <taxon>TCBD clade</taxon>
        <taxon>Bryopsidales</taxon>
        <taxon>Ostreobineae</taxon>
        <taxon>Ostreobiaceae</taxon>
        <taxon>Ostreobium</taxon>
    </lineage>
</organism>
<evidence type="ECO:0000313" key="2">
    <source>
        <dbReference type="EMBL" id="CAD7694707.1"/>
    </source>
</evidence>
<evidence type="ECO:0000313" key="3">
    <source>
        <dbReference type="Proteomes" id="UP000708148"/>
    </source>
</evidence>
<evidence type="ECO:0000259" key="1">
    <source>
        <dbReference type="Pfam" id="PF22215"/>
    </source>
</evidence>
<feature type="non-terminal residue" evidence="2">
    <location>
        <position position="113"/>
    </location>
</feature>
<keyword evidence="3" id="KW-1185">Reference proteome</keyword>
<dbReference type="CDD" id="cd21037">
    <property type="entry name" value="MLKL_NTD"/>
    <property type="match status" value="1"/>
</dbReference>
<dbReference type="GO" id="GO:0007166">
    <property type="term" value="P:cell surface receptor signaling pathway"/>
    <property type="evidence" value="ECO:0007669"/>
    <property type="project" value="InterPro"/>
</dbReference>
<accession>A0A8S1IJK8</accession>
<reference evidence="2" key="1">
    <citation type="submission" date="2020-12" db="EMBL/GenBank/DDBJ databases">
        <authorList>
            <person name="Iha C."/>
        </authorList>
    </citation>
    <scope>NUCLEOTIDE SEQUENCE</scope>
</reference>
<dbReference type="InterPro" id="IPR059179">
    <property type="entry name" value="MLKL-like_MCAfunc"/>
</dbReference>
<feature type="domain" description="Mixed lineage kinase" evidence="1">
    <location>
        <begin position="13"/>
        <end position="109"/>
    </location>
</feature>
<dbReference type="InterPro" id="IPR036537">
    <property type="entry name" value="Adaptor_Cbl_N_dom_sf"/>
</dbReference>
<protein>
    <recommendedName>
        <fullName evidence="1">Mixed lineage kinase domain-containing protein</fullName>
    </recommendedName>
</protein>
<dbReference type="Proteomes" id="UP000708148">
    <property type="component" value="Unassembled WGS sequence"/>
</dbReference>
<dbReference type="Pfam" id="PF22215">
    <property type="entry name" value="MLKL_N"/>
    <property type="match status" value="1"/>
</dbReference>
<dbReference type="EMBL" id="CAJHUC010000082">
    <property type="protein sequence ID" value="CAD7694707.1"/>
    <property type="molecule type" value="Genomic_DNA"/>
</dbReference>
<comment type="caution">
    <text evidence="2">The sequence shown here is derived from an EMBL/GenBank/DDBJ whole genome shotgun (WGS) entry which is preliminary data.</text>
</comment>
<dbReference type="Gene3D" id="1.20.930.20">
    <property type="entry name" value="Adaptor protein Cbl, N-terminal domain"/>
    <property type="match status" value="1"/>
</dbReference>